<feature type="transmembrane region" description="Helical" evidence="6">
    <location>
        <begin position="352"/>
        <end position="370"/>
    </location>
</feature>
<comment type="caution">
    <text evidence="7">The sequence shown here is derived from an EMBL/GenBank/DDBJ whole genome shotgun (WGS) entry which is preliminary data.</text>
</comment>
<evidence type="ECO:0000256" key="1">
    <source>
        <dbReference type="ARBA" id="ARBA00004651"/>
    </source>
</evidence>
<dbReference type="Pfam" id="PF07690">
    <property type="entry name" value="MFS_1"/>
    <property type="match status" value="1"/>
</dbReference>
<evidence type="ECO:0000256" key="2">
    <source>
        <dbReference type="ARBA" id="ARBA00022475"/>
    </source>
</evidence>
<dbReference type="GO" id="GO:0005886">
    <property type="term" value="C:plasma membrane"/>
    <property type="evidence" value="ECO:0007669"/>
    <property type="project" value="UniProtKB-SubCell"/>
</dbReference>
<feature type="transmembrane region" description="Helical" evidence="6">
    <location>
        <begin position="376"/>
        <end position="396"/>
    </location>
</feature>
<evidence type="ECO:0000256" key="5">
    <source>
        <dbReference type="ARBA" id="ARBA00023136"/>
    </source>
</evidence>
<dbReference type="Gene3D" id="1.20.1250.20">
    <property type="entry name" value="MFS general substrate transporter like domains"/>
    <property type="match status" value="1"/>
</dbReference>
<evidence type="ECO:0000313" key="7">
    <source>
        <dbReference type="EMBL" id="RFS87080.1"/>
    </source>
</evidence>
<sequence>MAHPLRGRDFRLLYGARVLSLTGEAAVPAALALAVLRATGSASALALVLACAMVPRVLLLPLGGVAADRLNARRVALVTDIVGCAAQLVAGIELLRGDPELWHLAVTQAIGGTASAFQTPTISPLVAGTVEPSGLQKANSLLGAATGAARLAGPALAGTFVLTIGPGWTFVLDAATFAASGALLAATRVRHVPQPDLPDGRTGAFQRLTRDMAEGWTEVRTRDWYWTSLIAHGVWNGASAVLLTLGPAIAIEHLGGEETWIATVQVGAVGLVAGSLLASRIHLRRPVLVANLGLAIFALPLALLAVPAPAPLVIGSYGLALAGLGVLNPTWQTVVQLTIPQHALARVTSYDWLLSLAAAPLGYALAPLAASAWGTAVPLTVSAFLVAASCLGTAAVPGVRRLTMPTPEPPALLKTPGTEPAQ</sequence>
<keyword evidence="4 6" id="KW-1133">Transmembrane helix</keyword>
<evidence type="ECO:0000256" key="4">
    <source>
        <dbReference type="ARBA" id="ARBA00022989"/>
    </source>
</evidence>
<gene>
    <name evidence="7" type="ORF">D0T12_02170</name>
</gene>
<reference evidence="7 8" key="1">
    <citation type="submission" date="2018-08" db="EMBL/GenBank/DDBJ databases">
        <title>Actinomadura spongicola sp. nov., isolated from marine sponge Leucetta chagosensis.</title>
        <authorList>
            <person name="Li L."/>
            <person name="Lin H.W."/>
        </authorList>
    </citation>
    <scope>NUCLEOTIDE SEQUENCE [LARGE SCALE GENOMIC DNA]</scope>
    <source>
        <strain evidence="7 8">LHW52907</strain>
    </source>
</reference>
<proteinExistence type="predicted"/>
<organism evidence="7 8">
    <name type="scientific">Actinomadura spongiicola</name>
    <dbReference type="NCBI Taxonomy" id="2303421"/>
    <lineage>
        <taxon>Bacteria</taxon>
        <taxon>Bacillati</taxon>
        <taxon>Actinomycetota</taxon>
        <taxon>Actinomycetes</taxon>
        <taxon>Streptosporangiales</taxon>
        <taxon>Thermomonosporaceae</taxon>
        <taxon>Actinomadura</taxon>
    </lineage>
</organism>
<keyword evidence="8" id="KW-1185">Reference proteome</keyword>
<feature type="transmembrane region" description="Helical" evidence="6">
    <location>
        <begin position="42"/>
        <end position="67"/>
    </location>
</feature>
<dbReference type="OrthoDB" id="3539228at2"/>
<dbReference type="PANTHER" id="PTHR23513:SF11">
    <property type="entry name" value="STAPHYLOFERRIN A TRANSPORTER"/>
    <property type="match status" value="1"/>
</dbReference>
<feature type="transmembrane region" description="Helical" evidence="6">
    <location>
        <begin position="286"/>
        <end position="306"/>
    </location>
</feature>
<dbReference type="RefSeq" id="WP_117397533.1">
    <property type="nucleotide sequence ID" value="NZ_QVNQ01000001.1"/>
</dbReference>
<name>A0A372GNV7_9ACTN</name>
<dbReference type="InterPro" id="IPR011701">
    <property type="entry name" value="MFS"/>
</dbReference>
<feature type="transmembrane region" description="Helical" evidence="6">
    <location>
        <begin position="224"/>
        <end position="248"/>
    </location>
</feature>
<dbReference type="PANTHER" id="PTHR23513">
    <property type="entry name" value="INTEGRAL MEMBRANE EFFLUX PROTEIN-RELATED"/>
    <property type="match status" value="1"/>
</dbReference>
<dbReference type="SUPFAM" id="SSF103473">
    <property type="entry name" value="MFS general substrate transporter"/>
    <property type="match status" value="1"/>
</dbReference>
<feature type="transmembrane region" description="Helical" evidence="6">
    <location>
        <begin position="312"/>
        <end position="331"/>
    </location>
</feature>
<evidence type="ECO:0000256" key="6">
    <source>
        <dbReference type="SAM" id="Phobius"/>
    </source>
</evidence>
<keyword evidence="2" id="KW-1003">Cell membrane</keyword>
<dbReference type="Proteomes" id="UP000262882">
    <property type="component" value="Unassembled WGS sequence"/>
</dbReference>
<dbReference type="CDD" id="cd06173">
    <property type="entry name" value="MFS_MefA_like"/>
    <property type="match status" value="1"/>
</dbReference>
<keyword evidence="5 6" id="KW-0472">Membrane</keyword>
<dbReference type="InterPro" id="IPR036259">
    <property type="entry name" value="MFS_trans_sf"/>
</dbReference>
<keyword evidence="3 6" id="KW-0812">Transmembrane</keyword>
<protein>
    <submittedName>
        <fullName evidence="7">MFS transporter</fullName>
    </submittedName>
</protein>
<evidence type="ECO:0000256" key="3">
    <source>
        <dbReference type="ARBA" id="ARBA00022692"/>
    </source>
</evidence>
<feature type="transmembrane region" description="Helical" evidence="6">
    <location>
        <begin position="260"/>
        <end position="279"/>
    </location>
</feature>
<dbReference type="GO" id="GO:0022857">
    <property type="term" value="F:transmembrane transporter activity"/>
    <property type="evidence" value="ECO:0007669"/>
    <property type="project" value="InterPro"/>
</dbReference>
<accession>A0A372GNV7</accession>
<dbReference type="EMBL" id="QVNQ01000001">
    <property type="protein sequence ID" value="RFS87080.1"/>
    <property type="molecule type" value="Genomic_DNA"/>
</dbReference>
<comment type="subcellular location">
    <subcellularLocation>
        <location evidence="1">Cell membrane</location>
        <topology evidence="1">Multi-pass membrane protein</topology>
    </subcellularLocation>
</comment>
<evidence type="ECO:0000313" key="8">
    <source>
        <dbReference type="Proteomes" id="UP000262882"/>
    </source>
</evidence>
<dbReference type="AlphaFoldDB" id="A0A372GNV7"/>
<feature type="transmembrane region" description="Helical" evidence="6">
    <location>
        <begin position="12"/>
        <end position="36"/>
    </location>
</feature>